<feature type="region of interest" description="Disordered" evidence="1">
    <location>
        <begin position="1"/>
        <end position="36"/>
    </location>
</feature>
<sequence length="88" mass="9916">MHKAKEKETKKKSKRHSLLAATTADQLPSTAADEAAHYRRRWTPACRSTTQLPEKGLSRPPCYLSWHVASHQAPPPLSSLKVLKSMQR</sequence>
<organism evidence="2 3">
    <name type="scientific">Apostasia shenzhenica</name>
    <dbReference type="NCBI Taxonomy" id="1088818"/>
    <lineage>
        <taxon>Eukaryota</taxon>
        <taxon>Viridiplantae</taxon>
        <taxon>Streptophyta</taxon>
        <taxon>Embryophyta</taxon>
        <taxon>Tracheophyta</taxon>
        <taxon>Spermatophyta</taxon>
        <taxon>Magnoliopsida</taxon>
        <taxon>Liliopsida</taxon>
        <taxon>Asparagales</taxon>
        <taxon>Orchidaceae</taxon>
        <taxon>Apostasioideae</taxon>
        <taxon>Apostasia</taxon>
    </lineage>
</organism>
<evidence type="ECO:0000256" key="1">
    <source>
        <dbReference type="SAM" id="MobiDB-lite"/>
    </source>
</evidence>
<accession>A0A2I0A669</accession>
<evidence type="ECO:0000313" key="3">
    <source>
        <dbReference type="Proteomes" id="UP000236161"/>
    </source>
</evidence>
<dbReference type="EMBL" id="KZ452015">
    <property type="protein sequence ID" value="PKA51040.1"/>
    <property type="molecule type" value="Genomic_DNA"/>
</dbReference>
<dbReference type="Proteomes" id="UP000236161">
    <property type="component" value="Unassembled WGS sequence"/>
</dbReference>
<evidence type="ECO:0000313" key="2">
    <source>
        <dbReference type="EMBL" id="PKA51040.1"/>
    </source>
</evidence>
<gene>
    <name evidence="2" type="ORF">AXF42_Ash007697</name>
</gene>
<keyword evidence="3" id="KW-1185">Reference proteome</keyword>
<name>A0A2I0A669_9ASPA</name>
<proteinExistence type="predicted"/>
<protein>
    <submittedName>
        <fullName evidence="2">Uncharacterized protein</fullName>
    </submittedName>
</protein>
<reference evidence="2 3" key="1">
    <citation type="journal article" date="2017" name="Nature">
        <title>The Apostasia genome and the evolution of orchids.</title>
        <authorList>
            <person name="Zhang G.Q."/>
            <person name="Liu K.W."/>
            <person name="Li Z."/>
            <person name="Lohaus R."/>
            <person name="Hsiao Y.Y."/>
            <person name="Niu S.C."/>
            <person name="Wang J.Y."/>
            <person name="Lin Y.C."/>
            <person name="Xu Q."/>
            <person name="Chen L.J."/>
            <person name="Yoshida K."/>
            <person name="Fujiwara S."/>
            <person name="Wang Z.W."/>
            <person name="Zhang Y.Q."/>
            <person name="Mitsuda N."/>
            <person name="Wang M."/>
            <person name="Liu G.H."/>
            <person name="Pecoraro L."/>
            <person name="Huang H.X."/>
            <person name="Xiao X.J."/>
            <person name="Lin M."/>
            <person name="Wu X.Y."/>
            <person name="Wu W.L."/>
            <person name="Chen Y.Y."/>
            <person name="Chang S.B."/>
            <person name="Sakamoto S."/>
            <person name="Ohme-Takagi M."/>
            <person name="Yagi M."/>
            <person name="Zeng S.J."/>
            <person name="Shen C.Y."/>
            <person name="Yeh C.M."/>
            <person name="Luo Y.B."/>
            <person name="Tsai W.C."/>
            <person name="Van de Peer Y."/>
            <person name="Liu Z.J."/>
        </authorList>
    </citation>
    <scope>NUCLEOTIDE SEQUENCE [LARGE SCALE GENOMIC DNA]</scope>
    <source>
        <strain evidence="3">cv. Shenzhen</strain>
        <tissue evidence="2">Stem</tissue>
    </source>
</reference>
<dbReference type="AlphaFoldDB" id="A0A2I0A669"/>